<evidence type="ECO:0000259" key="6">
    <source>
        <dbReference type="Pfam" id="PF00496"/>
    </source>
</evidence>
<dbReference type="EC" id="3.1.3.26" evidence="7"/>
<dbReference type="Gene3D" id="3.10.105.10">
    <property type="entry name" value="Dipeptide-binding Protein, Domain 3"/>
    <property type="match status" value="1"/>
</dbReference>
<dbReference type="InterPro" id="IPR000914">
    <property type="entry name" value="SBP_5_dom"/>
</dbReference>
<dbReference type="GO" id="GO:0008707">
    <property type="term" value="F:inositol hexakisphosphate 4-phosphatase activity"/>
    <property type="evidence" value="ECO:0007669"/>
    <property type="project" value="UniProtKB-EC"/>
</dbReference>
<dbReference type="PANTHER" id="PTHR30290:SF9">
    <property type="entry name" value="OLIGOPEPTIDE-BINDING PROTEIN APPA"/>
    <property type="match status" value="1"/>
</dbReference>
<dbReference type="Gene3D" id="3.90.76.10">
    <property type="entry name" value="Dipeptide-binding Protein, Domain 1"/>
    <property type="match status" value="1"/>
</dbReference>
<dbReference type="GO" id="GO:0043190">
    <property type="term" value="C:ATP-binding cassette (ABC) transporter complex"/>
    <property type="evidence" value="ECO:0007669"/>
    <property type="project" value="InterPro"/>
</dbReference>
<accession>C6PVM2</accession>
<keyword evidence="3" id="KW-0813">Transport</keyword>
<feature type="signal peptide" evidence="5">
    <location>
        <begin position="1"/>
        <end position="23"/>
    </location>
</feature>
<dbReference type="PIRSF" id="PIRSF002741">
    <property type="entry name" value="MppA"/>
    <property type="match status" value="1"/>
</dbReference>
<dbReference type="eggNOG" id="COG0747">
    <property type="taxonomic scope" value="Bacteria"/>
</dbReference>
<organism evidence="7 8">
    <name type="scientific">Clostridium carboxidivorans P7</name>
    <dbReference type="NCBI Taxonomy" id="536227"/>
    <lineage>
        <taxon>Bacteria</taxon>
        <taxon>Bacillati</taxon>
        <taxon>Bacillota</taxon>
        <taxon>Clostridia</taxon>
        <taxon>Eubacteriales</taxon>
        <taxon>Clostridiaceae</taxon>
        <taxon>Clostridium</taxon>
    </lineage>
</organism>
<comment type="caution">
    <text evidence="7">The sequence shown here is derived from an EMBL/GenBank/DDBJ whole genome shotgun (WGS) entry which is preliminary data.</text>
</comment>
<dbReference type="AlphaFoldDB" id="C6PVM2"/>
<dbReference type="RefSeq" id="WP_007061724.1">
    <property type="nucleotide sequence ID" value="NZ_ACVI01000046.1"/>
</dbReference>
<dbReference type="InterPro" id="IPR039424">
    <property type="entry name" value="SBP_5"/>
</dbReference>
<feature type="domain" description="Solute-binding protein family 5" evidence="6">
    <location>
        <begin position="78"/>
        <end position="437"/>
    </location>
</feature>
<keyword evidence="4 5" id="KW-0732">Signal</keyword>
<comment type="subcellular location">
    <subcellularLocation>
        <location evidence="1">Cell membrane</location>
        <topology evidence="1">Lipid-anchor</topology>
    </subcellularLocation>
</comment>
<evidence type="ECO:0000256" key="2">
    <source>
        <dbReference type="ARBA" id="ARBA00005695"/>
    </source>
</evidence>
<dbReference type="Gene3D" id="3.40.190.10">
    <property type="entry name" value="Periplasmic binding protein-like II"/>
    <property type="match status" value="1"/>
</dbReference>
<evidence type="ECO:0000313" key="8">
    <source>
        <dbReference type="Proteomes" id="UP000004198"/>
    </source>
</evidence>
<gene>
    <name evidence="7" type="ORF">CcarbDRAFT_2839</name>
</gene>
<evidence type="ECO:0000313" key="7">
    <source>
        <dbReference type="EMBL" id="EET86719.1"/>
    </source>
</evidence>
<keyword evidence="7" id="KW-0378">Hydrolase</keyword>
<dbReference type="PANTHER" id="PTHR30290">
    <property type="entry name" value="PERIPLASMIC BINDING COMPONENT OF ABC TRANSPORTER"/>
    <property type="match status" value="1"/>
</dbReference>
<feature type="chain" id="PRO_5038740092" evidence="5">
    <location>
        <begin position="24"/>
        <end position="520"/>
    </location>
</feature>
<evidence type="ECO:0000256" key="5">
    <source>
        <dbReference type="SAM" id="SignalP"/>
    </source>
</evidence>
<dbReference type="PROSITE" id="PS51257">
    <property type="entry name" value="PROKAR_LIPOPROTEIN"/>
    <property type="match status" value="1"/>
</dbReference>
<dbReference type="InterPro" id="IPR023765">
    <property type="entry name" value="SBP_5_CS"/>
</dbReference>
<dbReference type="KEGG" id="cck:Ccar_05090"/>
<name>C6PVM2_9CLOT</name>
<dbReference type="GO" id="GO:0015833">
    <property type="term" value="P:peptide transport"/>
    <property type="evidence" value="ECO:0007669"/>
    <property type="project" value="TreeGrafter"/>
</dbReference>
<protein>
    <submittedName>
        <fullName evidence="7">4-phytase</fullName>
        <ecNumber evidence="7">3.1.3.26</ecNumber>
    </submittedName>
</protein>
<proteinExistence type="inferred from homology"/>
<keyword evidence="8" id="KW-1185">Reference proteome</keyword>
<dbReference type="Proteomes" id="UP000004198">
    <property type="component" value="Unassembled WGS sequence"/>
</dbReference>
<dbReference type="EMBL" id="ACVI01000046">
    <property type="protein sequence ID" value="EET86719.1"/>
    <property type="molecule type" value="Genomic_DNA"/>
</dbReference>
<dbReference type="GO" id="GO:1904680">
    <property type="term" value="F:peptide transmembrane transporter activity"/>
    <property type="evidence" value="ECO:0007669"/>
    <property type="project" value="TreeGrafter"/>
</dbReference>
<dbReference type="STRING" id="536227.Ccar_05090"/>
<dbReference type="InterPro" id="IPR030678">
    <property type="entry name" value="Peptide/Ni-bd"/>
</dbReference>
<comment type="similarity">
    <text evidence="2">Belongs to the bacterial solute-binding protein 5 family.</text>
</comment>
<evidence type="ECO:0000256" key="1">
    <source>
        <dbReference type="ARBA" id="ARBA00004193"/>
    </source>
</evidence>
<dbReference type="PROSITE" id="PS01040">
    <property type="entry name" value="SBP_BACTERIAL_5"/>
    <property type="match status" value="1"/>
</dbReference>
<dbReference type="CDD" id="cd08493">
    <property type="entry name" value="PBP2_DppA_like"/>
    <property type="match status" value="1"/>
</dbReference>
<dbReference type="SUPFAM" id="SSF53850">
    <property type="entry name" value="Periplasmic binding protein-like II"/>
    <property type="match status" value="1"/>
</dbReference>
<reference evidence="7 8" key="1">
    <citation type="submission" date="2009-06" db="EMBL/GenBank/DDBJ databases">
        <title>The draft genome of Clostridium carboxidivorans P7.</title>
        <authorList>
            <consortium name="US DOE Joint Genome Institute (JGI-PGF)"/>
            <person name="Lucas S."/>
            <person name="Copeland A."/>
            <person name="Lapidus A."/>
            <person name="Glavina del Rio T."/>
            <person name="Tice H."/>
            <person name="Bruce D."/>
            <person name="Goodwin L."/>
            <person name="Pitluck S."/>
            <person name="Larimer F."/>
            <person name="Land M.L."/>
            <person name="Hauser L."/>
            <person name="Hemme C.L."/>
        </authorList>
    </citation>
    <scope>NUCLEOTIDE SEQUENCE [LARGE SCALE GENOMIC DNA]</scope>
    <source>
        <strain evidence="7 8">P7</strain>
    </source>
</reference>
<dbReference type="PATRIC" id="fig|536227.13.peg.1075"/>
<sequence>MKKKFLSAIMAAFLAGTFLTGCGGGTASQSSKSSKTLVFAQSSDPRGLDPAYADDGESAKVMCNVYEGLIAYKEDSTEIQPCLAEKWNISSDGKVYTFNLRKNVKFHDGTPFNADAVVYNIERQLPPKAKDDMPYASFTFGEVAKVEKVDDYTVKITLKEPYTPFLANLAMSLAAPMASPTALKKSADKIMENPVGTGPFKFVKWTKSQSIELEKNNDYWGTKANLDKVVFKFIKENSVRASELISGSVDAIDGIDPNDIKKIKDSKLSLFQSKGMNINYMGFMCSRAPFNDPKLREALSYAINRDELVKQLYQGYSEVANSPLPSFIPGYNKDVKPYEYNPEKAKAMLKELGKENLKIKILTYSVARPYNSVNGQKLAESVQAYLAKVGVTATIDAFPWKEYKDKLFQGEGDMFFYGWIGDNGDADNFLSLFDTKEIKSTLNSAKYSNAQVDELLAKGRTTPNGDERNKIYSQIQDITAKDVPWLPISHAQALAAYSPKVTNFKVHPTGSIFFSKVDKN</sequence>
<evidence type="ECO:0000256" key="3">
    <source>
        <dbReference type="ARBA" id="ARBA00022448"/>
    </source>
</evidence>
<dbReference type="GO" id="GO:0042597">
    <property type="term" value="C:periplasmic space"/>
    <property type="evidence" value="ECO:0007669"/>
    <property type="project" value="UniProtKB-ARBA"/>
</dbReference>
<dbReference type="Pfam" id="PF00496">
    <property type="entry name" value="SBP_bac_5"/>
    <property type="match status" value="1"/>
</dbReference>
<dbReference type="OrthoDB" id="9772924at2"/>
<evidence type="ECO:0000256" key="4">
    <source>
        <dbReference type="ARBA" id="ARBA00022729"/>
    </source>
</evidence>